<name>A0A1X9T1A6_9BACT</name>
<evidence type="ECO:0000313" key="2">
    <source>
        <dbReference type="Proteomes" id="UP000194265"/>
    </source>
</evidence>
<dbReference type="Proteomes" id="UP000194265">
    <property type="component" value="Chromosome"/>
</dbReference>
<protein>
    <submittedName>
        <fullName evidence="1">Uncharacterized protein</fullName>
    </submittedName>
</protein>
<accession>A0A1X9T1A6</accession>
<evidence type="ECO:0000313" key="1">
    <source>
        <dbReference type="EMBL" id="ARR02322.1"/>
    </source>
</evidence>
<proteinExistence type="predicted"/>
<gene>
    <name evidence="1" type="ORF">CVIC8964_0912</name>
</gene>
<dbReference type="EMBL" id="CP018791">
    <property type="protein sequence ID" value="ARR02322.1"/>
    <property type="molecule type" value="Genomic_DNA"/>
</dbReference>
<dbReference type="AlphaFoldDB" id="A0A1X9T1A6"/>
<dbReference type="OrthoDB" id="8019720at2"/>
<organism evidence="1 2">
    <name type="scientific">Campylobacter vicugnae</name>
    <dbReference type="NCBI Taxonomy" id="1660076"/>
    <lineage>
        <taxon>Bacteria</taxon>
        <taxon>Pseudomonadati</taxon>
        <taxon>Campylobacterota</taxon>
        <taxon>Epsilonproteobacteria</taxon>
        <taxon>Campylobacterales</taxon>
        <taxon>Campylobacteraceae</taxon>
        <taxon>Campylobacter</taxon>
    </lineage>
</organism>
<dbReference type="RefSeq" id="WP_086333729.1">
    <property type="nucleotide sequence ID" value="NZ_CP018791.1"/>
</dbReference>
<reference evidence="1 2" key="1">
    <citation type="journal article" date="2017" name="Genome Biol. Evol.">
        <title>Comparative Genomic Analysis Identifies a Campylobacter Clade Deficient in Selenium Metabolism.</title>
        <authorList>
            <person name="Miller W.G."/>
            <person name="Yee E."/>
            <person name="Lopes B.S."/>
            <person name="Chapman M.H."/>
            <person name="Huynh S."/>
            <person name="Bono J.L."/>
            <person name="Parker C.T."/>
            <person name="Strachan N.J.C."/>
            <person name="Forbes K.J."/>
        </authorList>
    </citation>
    <scope>NUCLEOTIDE SEQUENCE [LARGE SCALE GENOMIC DNA]</scope>
    <source>
        <strain evidence="1 2">RM8964</strain>
    </source>
</reference>
<sequence>MQNEVLGISIGLAIKGMGEISKVNSSFANLKAKLEFAKGAWQFFARGWGYSLEHIALIGHTMGFGYNEILDMEVEDFAEFVQIAKEIAKNY</sequence>